<name>A0A679FHU2_9CAUD</name>
<keyword evidence="2" id="KW-1185">Reference proteome</keyword>
<dbReference type="RefSeq" id="YP_009833385.1">
    <property type="nucleotide sequence ID" value="NC_048664.1"/>
</dbReference>
<accession>A0A679FHU2</accession>
<proteinExistence type="predicted"/>
<dbReference type="KEGG" id="vg:55603440"/>
<dbReference type="EMBL" id="LC519601">
    <property type="protein sequence ID" value="BBU72652.1"/>
    <property type="molecule type" value="Genomic_DNA"/>
</dbReference>
<evidence type="ECO:0000313" key="2">
    <source>
        <dbReference type="Proteomes" id="UP000479051"/>
    </source>
</evidence>
<protein>
    <submittedName>
        <fullName evidence="1">Uncharacterized protein</fullName>
    </submittedName>
</protein>
<reference evidence="1 2" key="1">
    <citation type="submission" date="2020-01" db="EMBL/GenBank/DDBJ databases">
        <title>Isolation, characterization and genomic analysis of a lytic bacteriophage vB_CsaP_009 infecting Cronobacter.</title>
        <authorList>
            <person name="Soleimani-Delfan A."/>
            <person name="Shahin K."/>
            <person name="Barazandeh M."/>
            <person name="Komijani M."/>
        </authorList>
    </citation>
    <scope>NUCLEOTIDE SEQUENCE [LARGE SCALE GENOMIC DNA]</scope>
</reference>
<evidence type="ECO:0000313" key="1">
    <source>
        <dbReference type="EMBL" id="BBU72652.1"/>
    </source>
</evidence>
<dbReference type="GeneID" id="55603440"/>
<organism evidence="1 2">
    <name type="scientific">Cronobacter phage vB_CsaP_009</name>
    <dbReference type="NCBI Taxonomy" id="2699738"/>
    <lineage>
        <taxon>Viruses</taxon>
        <taxon>Duplodnaviria</taxon>
        <taxon>Heunggongvirae</taxon>
        <taxon>Uroviricota</taxon>
        <taxon>Caudoviricetes</taxon>
        <taxon>Grimontviridae</taxon>
        <taxon>Privateervirus</taxon>
        <taxon>Privateervirus pv009</taxon>
    </lineage>
</organism>
<sequence length="185" mass="21471">MYRVEHSLFGVLKMKSNSPKEVEDFLISEIVDDITYNMSSVFTRSRSNILISKKYITRLIIESKSKFRKITLNKKDVTSEFLTIAEYKQGLYKDVFLVKEDDGDRCLFVRIPTYYIDQTQEDVIKTHVDFKVESIEYGDAVKGGSSTGGIMVFFNEEQMSRIFKGIYKHPRTQRLNLEGRGKCTS</sequence>
<dbReference type="Proteomes" id="UP000479051">
    <property type="component" value="Segment"/>
</dbReference>